<dbReference type="AlphaFoldDB" id="H5XU78"/>
<evidence type="ECO:0000313" key="1">
    <source>
        <dbReference type="EMBL" id="EHQ89174.1"/>
    </source>
</evidence>
<accession>H5XU78</accession>
<keyword evidence="2" id="KW-1185">Reference proteome</keyword>
<reference evidence="1 2" key="1">
    <citation type="submission" date="2011-11" db="EMBL/GenBank/DDBJ databases">
        <title>The Noncontiguous Finished genome of Desulfosporosinus youngiae DSM 17734.</title>
        <authorList>
            <consortium name="US DOE Joint Genome Institute (JGI-PGF)"/>
            <person name="Lucas S."/>
            <person name="Han J."/>
            <person name="Lapidus A."/>
            <person name="Cheng J.-F."/>
            <person name="Goodwin L."/>
            <person name="Pitluck S."/>
            <person name="Peters L."/>
            <person name="Ovchinnikova G."/>
            <person name="Lu M."/>
            <person name="Land M.L."/>
            <person name="Hauser L."/>
            <person name="Pester M."/>
            <person name="Spring S."/>
            <person name="Ollivier B."/>
            <person name="Rattei T."/>
            <person name="Klenk H.-P."/>
            <person name="Wagner M."/>
            <person name="Loy A."/>
            <person name="Woyke T.J."/>
        </authorList>
    </citation>
    <scope>NUCLEOTIDE SEQUENCE [LARGE SCALE GENOMIC DNA]</scope>
    <source>
        <strain evidence="1 2">DSM 17734</strain>
    </source>
</reference>
<gene>
    <name evidence="1" type="ORF">DesyoDRAFT_2080</name>
</gene>
<dbReference type="HOGENOM" id="CLU_117105_0_0_9"/>
<proteinExistence type="predicted"/>
<dbReference type="RefSeq" id="WP_007782562.1">
    <property type="nucleotide sequence ID" value="NZ_CM001441.1"/>
</dbReference>
<dbReference type="OrthoDB" id="1809857at2"/>
<dbReference type="Proteomes" id="UP000005104">
    <property type="component" value="Chromosome"/>
</dbReference>
<dbReference type="EMBL" id="CM001441">
    <property type="protein sequence ID" value="EHQ89174.1"/>
    <property type="molecule type" value="Genomic_DNA"/>
</dbReference>
<sequence>MKRMKFSLVAIALSLGLLAGLLIYAISDDVFSGGLSYQEKEINVEASIRKTFALNDSKKIKSYSMDEVFGKKVKELSSEVHKRIISAYTMLDNEVKTGDFKAFFFLKGEDRLLIGIKHGDGTISLAEFDISTDQPVKIKTQTKQAI</sequence>
<name>H5XU78_9FIRM</name>
<protein>
    <submittedName>
        <fullName evidence="1">Uncharacterized protein</fullName>
    </submittedName>
</protein>
<organism evidence="1 2">
    <name type="scientific">Desulfosporosinus youngiae DSM 17734</name>
    <dbReference type="NCBI Taxonomy" id="768710"/>
    <lineage>
        <taxon>Bacteria</taxon>
        <taxon>Bacillati</taxon>
        <taxon>Bacillota</taxon>
        <taxon>Clostridia</taxon>
        <taxon>Eubacteriales</taxon>
        <taxon>Desulfitobacteriaceae</taxon>
        <taxon>Desulfosporosinus</taxon>
    </lineage>
</organism>
<evidence type="ECO:0000313" key="2">
    <source>
        <dbReference type="Proteomes" id="UP000005104"/>
    </source>
</evidence>